<dbReference type="PANTHER" id="PTHR22696">
    <property type="entry name" value="E3 UBIQUITIN-PROTEIN LIGASE RNF26"/>
    <property type="match status" value="1"/>
</dbReference>
<keyword evidence="1" id="KW-0862">Zinc</keyword>
<dbReference type="Pfam" id="PF13920">
    <property type="entry name" value="zf-C3HC4_3"/>
    <property type="match status" value="1"/>
</dbReference>
<protein>
    <recommendedName>
        <fullName evidence="3">RING-type domain-containing protein</fullName>
    </recommendedName>
</protein>
<dbReference type="PANTHER" id="PTHR22696:SF1">
    <property type="entry name" value="E3 UBIQUITIN-PROTEIN LIGASE RNF26"/>
    <property type="match status" value="1"/>
</dbReference>
<dbReference type="GO" id="GO:0008270">
    <property type="term" value="F:zinc ion binding"/>
    <property type="evidence" value="ECO:0007669"/>
    <property type="project" value="UniProtKB-KW"/>
</dbReference>
<feature type="domain" description="RING-type" evidence="3">
    <location>
        <begin position="553"/>
        <end position="592"/>
    </location>
</feature>
<evidence type="ECO:0000256" key="2">
    <source>
        <dbReference type="SAM" id="MobiDB-lite"/>
    </source>
</evidence>
<dbReference type="GO" id="GO:0061630">
    <property type="term" value="F:ubiquitin protein ligase activity"/>
    <property type="evidence" value="ECO:0007669"/>
    <property type="project" value="TreeGrafter"/>
</dbReference>
<feature type="region of interest" description="Disordered" evidence="2">
    <location>
        <begin position="167"/>
        <end position="199"/>
    </location>
</feature>
<dbReference type="Proteomes" id="UP001190700">
    <property type="component" value="Unassembled WGS sequence"/>
</dbReference>
<accession>A0AAE0EPD4</accession>
<dbReference type="Gene3D" id="3.30.40.10">
    <property type="entry name" value="Zinc/RING finger domain, C3HC4 (zinc finger)"/>
    <property type="match status" value="1"/>
</dbReference>
<feature type="region of interest" description="Disordered" evidence="2">
    <location>
        <begin position="451"/>
        <end position="476"/>
    </location>
</feature>
<comment type="caution">
    <text evidence="4">The sequence shown here is derived from an EMBL/GenBank/DDBJ whole genome shotgun (WGS) entry which is preliminary data.</text>
</comment>
<reference evidence="4 5" key="1">
    <citation type="journal article" date="2015" name="Genome Biol. Evol.">
        <title>Comparative Genomics of a Bacterivorous Green Alga Reveals Evolutionary Causalities and Consequences of Phago-Mixotrophic Mode of Nutrition.</title>
        <authorList>
            <person name="Burns J.A."/>
            <person name="Paasch A."/>
            <person name="Narechania A."/>
            <person name="Kim E."/>
        </authorList>
    </citation>
    <scope>NUCLEOTIDE SEQUENCE [LARGE SCALE GENOMIC DNA]</scope>
    <source>
        <strain evidence="4 5">PLY_AMNH</strain>
    </source>
</reference>
<dbReference type="GO" id="GO:0016567">
    <property type="term" value="P:protein ubiquitination"/>
    <property type="evidence" value="ECO:0007669"/>
    <property type="project" value="TreeGrafter"/>
</dbReference>
<dbReference type="EMBL" id="LGRX02035246">
    <property type="protein sequence ID" value="KAK3235686.1"/>
    <property type="molecule type" value="Genomic_DNA"/>
</dbReference>
<evidence type="ECO:0000313" key="5">
    <source>
        <dbReference type="Proteomes" id="UP001190700"/>
    </source>
</evidence>
<dbReference type="InterPro" id="IPR013083">
    <property type="entry name" value="Znf_RING/FYVE/PHD"/>
</dbReference>
<feature type="compositionally biased region" description="Polar residues" evidence="2">
    <location>
        <begin position="189"/>
        <end position="199"/>
    </location>
</feature>
<evidence type="ECO:0000256" key="1">
    <source>
        <dbReference type="PROSITE-ProRule" id="PRU00175"/>
    </source>
</evidence>
<feature type="compositionally biased region" description="Polar residues" evidence="2">
    <location>
        <begin position="125"/>
        <end position="136"/>
    </location>
</feature>
<gene>
    <name evidence="4" type="ORF">CYMTET_54129</name>
</gene>
<name>A0AAE0EPD4_9CHLO</name>
<keyword evidence="5" id="KW-1185">Reference proteome</keyword>
<keyword evidence="1" id="KW-0863">Zinc-finger</keyword>
<keyword evidence="1" id="KW-0479">Metal-binding</keyword>
<proteinExistence type="predicted"/>
<evidence type="ECO:0000313" key="4">
    <source>
        <dbReference type="EMBL" id="KAK3235686.1"/>
    </source>
</evidence>
<evidence type="ECO:0000259" key="3">
    <source>
        <dbReference type="PROSITE" id="PS50089"/>
    </source>
</evidence>
<feature type="region of interest" description="Disordered" evidence="2">
    <location>
        <begin position="366"/>
        <end position="386"/>
    </location>
</feature>
<organism evidence="4 5">
    <name type="scientific">Cymbomonas tetramitiformis</name>
    <dbReference type="NCBI Taxonomy" id="36881"/>
    <lineage>
        <taxon>Eukaryota</taxon>
        <taxon>Viridiplantae</taxon>
        <taxon>Chlorophyta</taxon>
        <taxon>Pyramimonadophyceae</taxon>
        <taxon>Pyramimonadales</taxon>
        <taxon>Pyramimonadaceae</taxon>
        <taxon>Cymbomonas</taxon>
    </lineage>
</organism>
<feature type="region of interest" description="Disordered" evidence="2">
    <location>
        <begin position="107"/>
        <end position="137"/>
    </location>
</feature>
<dbReference type="PROSITE" id="PS50089">
    <property type="entry name" value="ZF_RING_2"/>
    <property type="match status" value="1"/>
</dbReference>
<dbReference type="GO" id="GO:0006511">
    <property type="term" value="P:ubiquitin-dependent protein catabolic process"/>
    <property type="evidence" value="ECO:0007669"/>
    <property type="project" value="TreeGrafter"/>
</dbReference>
<sequence>MALDHLPVVIREMVATNVVPAPVDSDDYKNIINARFSVCAVTGVRKQQLASQIQLFKCLKGKTRIPESLWSALASYGPQAPWDALRYSRAYQYHLRANLIPPASLPTAQSRQANAAQLPHEGQPRQRQPSTINSSVIPPGIAAQEQGLEEQVPSTPTLLQRMVPQHHGVNSTAQPAATEAKQPRGADGQPTQPHQPRSTISINSVINHLRQICTEDKKNELERIYAEMKAVSKSGSQKKEMLQAIQKVVGRQALIQAVEKCLPQASSAQRKRPAEQPTAVAGTAGSVGMGAPVMQQQLGGGSAGMFEVKPPLAHQEEVHQEAPLQHQGTPAVMATACEPGANTMPMQPAQALTVVPVQVEVGGRASAAHQSGGGDGHPTQQRQSGIRISKVIHGLREIVDRDKRQDLESLYQSYKAVKHSGVPKEEILASIQDVVGKEVYEMCVHKGDCIRQPKKRPREQPAAGSSPTAGKGLCGPISPGIGAQHQGAAASGHDSILKRRRIMAPQHHGSSNTTPGAAVLETGLPVTSESAVVPYLGAGSLNVATTEQDKTLCICCMESQREIAVFPCSHFVLCEACSKHSAMVSKPCIICRKPIEEIRKVFLS</sequence>
<dbReference type="InterPro" id="IPR001841">
    <property type="entry name" value="Znf_RING"/>
</dbReference>
<dbReference type="AlphaFoldDB" id="A0AAE0EPD4"/>